<dbReference type="SUPFAM" id="SSF48371">
    <property type="entry name" value="ARM repeat"/>
    <property type="match status" value="1"/>
</dbReference>
<protein>
    <submittedName>
        <fullName evidence="1">Uncharacterized protein</fullName>
    </submittedName>
</protein>
<evidence type="ECO:0000313" key="1">
    <source>
        <dbReference type="EMBL" id="KAK8863754.1"/>
    </source>
</evidence>
<dbReference type="Proteomes" id="UP001470230">
    <property type="component" value="Unassembled WGS sequence"/>
</dbReference>
<accession>A0ABR2IKI0</accession>
<gene>
    <name evidence="1" type="ORF">M9Y10_011444</name>
</gene>
<dbReference type="EMBL" id="JAPFFF010000017">
    <property type="protein sequence ID" value="KAK8863754.1"/>
    <property type="molecule type" value="Genomic_DNA"/>
</dbReference>
<keyword evidence="2" id="KW-1185">Reference proteome</keyword>
<dbReference type="InterPro" id="IPR011989">
    <property type="entry name" value="ARM-like"/>
</dbReference>
<comment type="caution">
    <text evidence="1">The sequence shown here is derived from an EMBL/GenBank/DDBJ whole genome shotgun (WGS) entry which is preliminary data.</text>
</comment>
<name>A0ABR2IKI0_9EUKA</name>
<organism evidence="1 2">
    <name type="scientific">Tritrichomonas musculus</name>
    <dbReference type="NCBI Taxonomy" id="1915356"/>
    <lineage>
        <taxon>Eukaryota</taxon>
        <taxon>Metamonada</taxon>
        <taxon>Parabasalia</taxon>
        <taxon>Tritrichomonadida</taxon>
        <taxon>Tritrichomonadidae</taxon>
        <taxon>Tritrichomonas</taxon>
    </lineage>
</organism>
<dbReference type="InterPro" id="IPR016024">
    <property type="entry name" value="ARM-type_fold"/>
</dbReference>
<evidence type="ECO:0000313" key="2">
    <source>
        <dbReference type="Proteomes" id="UP001470230"/>
    </source>
</evidence>
<sequence>MDENDTFKPNEKNEKRKVNNQIFFNDLVIQLSNSISENSISDIIESLNFLIKYAENFPLPLNSVVLSYDFMPSLIFLYNSSNEEISMLTALLLFKISYHPRSEIIECLVVNHFFEQILERVLLYSNQNEDFIKISLKCIKNILIDFSSAIEIIYKNPEIIENFIQLISTQSLSNMCVRKIIDILSFISGFEIEFNQKLHILDESIRFLNDTSYELFWSSLLCIPASMIINNDSRQEILEKKNVLQICQNFIRSDDKSLIKSAIRCVGRHFLYSTEYICIDFNKIMKCALSESDDELSYISLWLLSNALATNSETISLIENDGNIYDLLYSFFEKNRRLKCKYEAANGMYSIIRQGTKDQIKKAIKSNFISALIQSIEVEVEANGNEIGLTEKILKALNFLFNVKIIQLNDINLTNICWNQFYESCGDSIIENLVQSDSENISLIAQDFLKKMKSSKTHNNQWV</sequence>
<reference evidence="1 2" key="1">
    <citation type="submission" date="2024-04" db="EMBL/GenBank/DDBJ databases">
        <title>Tritrichomonas musculus Genome.</title>
        <authorList>
            <person name="Alves-Ferreira E."/>
            <person name="Grigg M."/>
            <person name="Lorenzi H."/>
            <person name="Galac M."/>
        </authorList>
    </citation>
    <scope>NUCLEOTIDE SEQUENCE [LARGE SCALE GENOMIC DNA]</scope>
    <source>
        <strain evidence="1 2">EAF2021</strain>
    </source>
</reference>
<dbReference type="Gene3D" id="1.25.10.10">
    <property type="entry name" value="Leucine-rich Repeat Variant"/>
    <property type="match status" value="1"/>
</dbReference>
<proteinExistence type="predicted"/>